<dbReference type="InterPro" id="IPR036291">
    <property type="entry name" value="NAD(P)-bd_dom_sf"/>
</dbReference>
<dbReference type="PANTHER" id="PTHR11695:SF294">
    <property type="entry name" value="RETICULON-4-INTERACTING PROTEIN 1, MITOCHONDRIAL"/>
    <property type="match status" value="1"/>
</dbReference>
<dbReference type="InterPro" id="IPR050700">
    <property type="entry name" value="YIM1/Zinc_Alcohol_DH_Fams"/>
</dbReference>
<dbReference type="RefSeq" id="WP_237601626.1">
    <property type="nucleotide sequence ID" value="NZ_JAIRBA010000003.1"/>
</dbReference>
<reference evidence="1" key="1">
    <citation type="submission" date="2021-09" db="EMBL/GenBank/DDBJ databases">
        <title>Genome of Aequorivita sp. strain F47161.</title>
        <authorList>
            <person name="Wang Y."/>
        </authorList>
    </citation>
    <scope>NUCLEOTIDE SEQUENCE</scope>
    <source>
        <strain evidence="1">F47161</strain>
    </source>
</reference>
<comment type="caution">
    <text evidence="1">The sequence shown here is derived from an EMBL/GenBank/DDBJ whole genome shotgun (WGS) entry which is preliminary data.</text>
</comment>
<keyword evidence="2" id="KW-1185">Reference proteome</keyword>
<dbReference type="SUPFAM" id="SSF51735">
    <property type="entry name" value="NAD(P)-binding Rossmann-fold domains"/>
    <property type="match status" value="1"/>
</dbReference>
<name>A0A9X1QR65_9FLAO</name>
<gene>
    <name evidence="1" type="ORF">K8089_02145</name>
</gene>
<accession>A0A9X1QR65</accession>
<dbReference type="EMBL" id="JAIRBA010000003">
    <property type="protein sequence ID" value="MCG2417806.1"/>
    <property type="molecule type" value="Genomic_DNA"/>
</dbReference>
<dbReference type="Proteomes" id="UP001139461">
    <property type="component" value="Unassembled WGS sequence"/>
</dbReference>
<sequence>MGYQEAAAIPFGATAALHFIKIANIQPSQNVLIYGASGALGTMAIQLAKNQEAIVTAVCSAANSAMVKALGADKTIDCTKVDFNLQTQTK</sequence>
<evidence type="ECO:0000313" key="2">
    <source>
        <dbReference type="Proteomes" id="UP001139461"/>
    </source>
</evidence>
<proteinExistence type="predicted"/>
<evidence type="ECO:0008006" key="3">
    <source>
        <dbReference type="Google" id="ProtNLM"/>
    </source>
</evidence>
<protein>
    <recommendedName>
        <fullName evidence="3">Zinc-binding dehydrogenase</fullName>
    </recommendedName>
</protein>
<dbReference type="Gene3D" id="3.40.50.720">
    <property type="entry name" value="NAD(P)-binding Rossmann-like Domain"/>
    <property type="match status" value="1"/>
</dbReference>
<evidence type="ECO:0000313" key="1">
    <source>
        <dbReference type="EMBL" id="MCG2417806.1"/>
    </source>
</evidence>
<dbReference type="AlphaFoldDB" id="A0A9X1QR65"/>
<dbReference type="PANTHER" id="PTHR11695">
    <property type="entry name" value="ALCOHOL DEHYDROGENASE RELATED"/>
    <property type="match status" value="1"/>
</dbReference>
<organism evidence="1 2">
    <name type="scientific">Aequorivita vitellina</name>
    <dbReference type="NCBI Taxonomy" id="2874475"/>
    <lineage>
        <taxon>Bacteria</taxon>
        <taxon>Pseudomonadati</taxon>
        <taxon>Bacteroidota</taxon>
        <taxon>Flavobacteriia</taxon>
        <taxon>Flavobacteriales</taxon>
        <taxon>Flavobacteriaceae</taxon>
        <taxon>Aequorivita</taxon>
    </lineage>
</organism>